<organism evidence="4 5">
    <name type="scientific">Chitinophaga parva</name>
    <dbReference type="NCBI Taxonomy" id="2169414"/>
    <lineage>
        <taxon>Bacteria</taxon>
        <taxon>Pseudomonadati</taxon>
        <taxon>Bacteroidota</taxon>
        <taxon>Chitinophagia</taxon>
        <taxon>Chitinophagales</taxon>
        <taxon>Chitinophagaceae</taxon>
        <taxon>Chitinophaga</taxon>
    </lineage>
</organism>
<dbReference type="Pfam" id="PF10099">
    <property type="entry name" value="RskA_C"/>
    <property type="match status" value="1"/>
</dbReference>
<dbReference type="PANTHER" id="PTHR37461:SF1">
    <property type="entry name" value="ANTI-SIGMA-K FACTOR RSKA"/>
    <property type="match status" value="1"/>
</dbReference>
<comment type="caution">
    <text evidence="4">The sequence shown here is derived from an EMBL/GenBank/DDBJ whole genome shotgun (WGS) entry which is preliminary data.</text>
</comment>
<feature type="domain" description="Anti-sigma K factor RskA C-terminal" evidence="3">
    <location>
        <begin position="123"/>
        <end position="282"/>
    </location>
</feature>
<evidence type="ECO:0000256" key="1">
    <source>
        <dbReference type="SAM" id="MobiDB-lite"/>
    </source>
</evidence>
<evidence type="ECO:0000313" key="4">
    <source>
        <dbReference type="EMBL" id="PUZ25159.1"/>
    </source>
</evidence>
<dbReference type="RefSeq" id="WP_108686997.1">
    <property type="nucleotide sequence ID" value="NZ_QCYK01000002.1"/>
</dbReference>
<dbReference type="InterPro" id="IPR018764">
    <property type="entry name" value="RskA_C"/>
</dbReference>
<protein>
    <recommendedName>
        <fullName evidence="3">Anti-sigma K factor RskA C-terminal domain-containing protein</fullName>
    </recommendedName>
</protein>
<gene>
    <name evidence="4" type="ORF">DCC81_12690</name>
</gene>
<dbReference type="GO" id="GO:0016989">
    <property type="term" value="F:sigma factor antagonist activity"/>
    <property type="evidence" value="ECO:0007669"/>
    <property type="project" value="TreeGrafter"/>
</dbReference>
<dbReference type="PANTHER" id="PTHR37461">
    <property type="entry name" value="ANTI-SIGMA-K FACTOR RSKA"/>
    <property type="match status" value="1"/>
</dbReference>
<evidence type="ECO:0000259" key="3">
    <source>
        <dbReference type="Pfam" id="PF10099"/>
    </source>
</evidence>
<accession>A0A2T7BFV3</accession>
<evidence type="ECO:0000256" key="2">
    <source>
        <dbReference type="SAM" id="Phobius"/>
    </source>
</evidence>
<keyword evidence="5" id="KW-1185">Reference proteome</keyword>
<dbReference type="OrthoDB" id="1420916at2"/>
<keyword evidence="2" id="KW-0472">Membrane</keyword>
<reference evidence="4 5" key="1">
    <citation type="submission" date="2018-04" db="EMBL/GenBank/DDBJ databases">
        <title>Chitinophaga fuyangensis sp. nov., isolated from soil in a chemical factory.</title>
        <authorList>
            <person name="Chen K."/>
        </authorList>
    </citation>
    <scope>NUCLEOTIDE SEQUENCE [LARGE SCALE GENOMIC DNA]</scope>
    <source>
        <strain evidence="4 5">LY-1</strain>
    </source>
</reference>
<dbReference type="InterPro" id="IPR051474">
    <property type="entry name" value="Anti-sigma-K/W_factor"/>
</dbReference>
<keyword evidence="2" id="KW-1133">Transmembrane helix</keyword>
<feature type="compositionally biased region" description="Polar residues" evidence="1">
    <location>
        <begin position="86"/>
        <end position="105"/>
    </location>
</feature>
<dbReference type="GO" id="GO:0006417">
    <property type="term" value="P:regulation of translation"/>
    <property type="evidence" value="ECO:0007669"/>
    <property type="project" value="TreeGrafter"/>
</dbReference>
<feature type="transmembrane region" description="Helical" evidence="2">
    <location>
        <begin position="122"/>
        <end position="142"/>
    </location>
</feature>
<sequence>MDVQRYISSGIIESYVVGLLPSADAKEVEATMAQYPEVRAQVEACRQDMELYVGLRAVVPPPSVKASIMAIIAAEGNATANGNGASTVDHQTPVTPMPNSSQPDASENGAPVHNLVDARWRVAAVACLILLMGSLAMNYVYFNNYTVVKGKYDELLLAQANLTKAHETYQTKLQQSEDELALMRNPDYQAIRMPGVKGHEGNIATIYWNAKSQEVYLLSQNLPVPAADKQYQLWAIVGGKPVSAGVFSVGDLAKGLQKMKQVSGAQAFAVTLEKAGGADSPTLTQMFVMGKVGG</sequence>
<dbReference type="GO" id="GO:0005886">
    <property type="term" value="C:plasma membrane"/>
    <property type="evidence" value="ECO:0007669"/>
    <property type="project" value="InterPro"/>
</dbReference>
<feature type="region of interest" description="Disordered" evidence="1">
    <location>
        <begin position="82"/>
        <end position="109"/>
    </location>
</feature>
<evidence type="ECO:0000313" key="5">
    <source>
        <dbReference type="Proteomes" id="UP000244450"/>
    </source>
</evidence>
<dbReference type="AlphaFoldDB" id="A0A2T7BFV3"/>
<proteinExistence type="predicted"/>
<dbReference type="EMBL" id="QCYK01000002">
    <property type="protein sequence ID" value="PUZ25159.1"/>
    <property type="molecule type" value="Genomic_DNA"/>
</dbReference>
<dbReference type="Proteomes" id="UP000244450">
    <property type="component" value="Unassembled WGS sequence"/>
</dbReference>
<keyword evidence="2" id="KW-0812">Transmembrane</keyword>
<name>A0A2T7BFV3_9BACT</name>